<comment type="caution">
    <text evidence="2">The sequence shown here is derived from an EMBL/GenBank/DDBJ whole genome shotgun (WGS) entry which is preliminary data.</text>
</comment>
<dbReference type="Proteomes" id="UP001058974">
    <property type="component" value="Chromosome 3"/>
</dbReference>
<sequence length="143" mass="16207">MELNGDEPIRKSKPLTLKSVAKTSMALQAWDGFRGSSSKEKKDDQKGCFNCKKPNHFIADYPEVQKDKSKKVSFQRDIFINKFKKSIMATCDELDNEQYFEKDEIKVNLALTALTYSEAESDSNPGSDSNEEDEVFSKLSCSN</sequence>
<evidence type="ECO:0008006" key="4">
    <source>
        <dbReference type="Google" id="ProtNLM"/>
    </source>
</evidence>
<evidence type="ECO:0000313" key="2">
    <source>
        <dbReference type="EMBL" id="KAI5429114.1"/>
    </source>
</evidence>
<accession>A0A9D5B4G4</accession>
<reference evidence="2 3" key="1">
    <citation type="journal article" date="2022" name="Nat. Genet.">
        <title>Improved pea reference genome and pan-genome highlight genomic features and evolutionary characteristics.</title>
        <authorList>
            <person name="Yang T."/>
            <person name="Liu R."/>
            <person name="Luo Y."/>
            <person name="Hu S."/>
            <person name="Wang D."/>
            <person name="Wang C."/>
            <person name="Pandey M.K."/>
            <person name="Ge S."/>
            <person name="Xu Q."/>
            <person name="Li N."/>
            <person name="Li G."/>
            <person name="Huang Y."/>
            <person name="Saxena R.K."/>
            <person name="Ji Y."/>
            <person name="Li M."/>
            <person name="Yan X."/>
            <person name="He Y."/>
            <person name="Liu Y."/>
            <person name="Wang X."/>
            <person name="Xiang C."/>
            <person name="Varshney R.K."/>
            <person name="Ding H."/>
            <person name="Gao S."/>
            <person name="Zong X."/>
        </authorList>
    </citation>
    <scope>NUCLEOTIDE SEQUENCE [LARGE SCALE GENOMIC DNA]</scope>
    <source>
        <strain evidence="2 3">cv. Zhongwan 6</strain>
    </source>
</reference>
<dbReference type="AlphaFoldDB" id="A0A9D5B4G4"/>
<proteinExistence type="predicted"/>
<evidence type="ECO:0000256" key="1">
    <source>
        <dbReference type="SAM" id="MobiDB-lite"/>
    </source>
</evidence>
<organism evidence="2 3">
    <name type="scientific">Pisum sativum</name>
    <name type="common">Garden pea</name>
    <name type="synonym">Lathyrus oleraceus</name>
    <dbReference type="NCBI Taxonomy" id="3888"/>
    <lineage>
        <taxon>Eukaryota</taxon>
        <taxon>Viridiplantae</taxon>
        <taxon>Streptophyta</taxon>
        <taxon>Embryophyta</taxon>
        <taxon>Tracheophyta</taxon>
        <taxon>Spermatophyta</taxon>
        <taxon>Magnoliopsida</taxon>
        <taxon>eudicotyledons</taxon>
        <taxon>Gunneridae</taxon>
        <taxon>Pentapetalae</taxon>
        <taxon>rosids</taxon>
        <taxon>fabids</taxon>
        <taxon>Fabales</taxon>
        <taxon>Fabaceae</taxon>
        <taxon>Papilionoideae</taxon>
        <taxon>50 kb inversion clade</taxon>
        <taxon>NPAAA clade</taxon>
        <taxon>Hologalegina</taxon>
        <taxon>IRL clade</taxon>
        <taxon>Fabeae</taxon>
        <taxon>Lathyrus</taxon>
    </lineage>
</organism>
<gene>
    <name evidence="2" type="ORF">KIW84_033926</name>
</gene>
<protein>
    <recommendedName>
        <fullName evidence="4">Serine/threonine protein kinase SRPK1</fullName>
    </recommendedName>
</protein>
<dbReference type="Gene3D" id="4.10.60.10">
    <property type="entry name" value="Zinc finger, CCHC-type"/>
    <property type="match status" value="1"/>
</dbReference>
<feature type="region of interest" description="Disordered" evidence="1">
    <location>
        <begin position="119"/>
        <end position="143"/>
    </location>
</feature>
<dbReference type="Gramene" id="Psat03G0392600-T1">
    <property type="protein sequence ID" value="KAI5429114.1"/>
    <property type="gene ID" value="KIW84_033926"/>
</dbReference>
<dbReference type="EMBL" id="JAMSHJ010000003">
    <property type="protein sequence ID" value="KAI5429114.1"/>
    <property type="molecule type" value="Genomic_DNA"/>
</dbReference>
<keyword evidence="3" id="KW-1185">Reference proteome</keyword>
<evidence type="ECO:0000313" key="3">
    <source>
        <dbReference type="Proteomes" id="UP001058974"/>
    </source>
</evidence>
<name>A0A9D5B4G4_PEA</name>